<reference evidence="3" key="2">
    <citation type="submission" date="2017-10" db="EMBL/GenBank/DDBJ databases">
        <title>Staphylococcus edaphicus sp. nov., isolated in Antarctica, harbouring mecC gene and genomic islands essential in adaptation to extreme environment.</title>
        <authorList>
            <person name="Pantucek R."/>
            <person name="Sedlacek I."/>
            <person name="Indrakova A."/>
            <person name="Vrbovska V."/>
            <person name="Maslanova I."/>
            <person name="Kovarovic V."/>
            <person name="Svec P."/>
            <person name="Kralova S."/>
            <person name="Kristofova L."/>
            <person name="Keklakova J."/>
            <person name="Petras P."/>
            <person name="Doskar J."/>
        </authorList>
    </citation>
    <scope>NUCLEOTIDE SEQUENCE [LARGE SCALE GENOMIC DNA]</scope>
    <source>
        <strain evidence="3">CCM 5085</strain>
    </source>
</reference>
<name>A0A2C6WT97_9STAP</name>
<dbReference type="Proteomes" id="UP000223828">
    <property type="component" value="Unassembled WGS sequence"/>
</dbReference>
<evidence type="ECO:0000313" key="4">
    <source>
        <dbReference type="Proteomes" id="UP001056588"/>
    </source>
</evidence>
<evidence type="ECO:0000313" key="3">
    <source>
        <dbReference type="Proteomes" id="UP000223828"/>
    </source>
</evidence>
<accession>A0A2C6WT97</accession>
<protein>
    <submittedName>
        <fullName evidence="1">Uncharacterized protein</fullName>
    </submittedName>
</protein>
<reference evidence="2" key="4">
    <citation type="submission" date="2022-03" db="EMBL/GenBank/DDBJ databases">
        <title>Complete Genome Sequence of Staphylococcus edaphicus strain CCM 8731.</title>
        <authorList>
            <person name="Rimmer C.O."/>
            <person name="Thomas J.C."/>
        </authorList>
    </citation>
    <scope>NUCLEOTIDE SEQUENCE</scope>
    <source>
        <strain evidence="2">CCM 8731</strain>
    </source>
</reference>
<evidence type="ECO:0000313" key="2">
    <source>
        <dbReference type="EMBL" id="UQW80643.1"/>
    </source>
</evidence>
<organism evidence="1 3">
    <name type="scientific">Staphylococcus edaphicus</name>
    <dbReference type="NCBI Taxonomy" id="1955013"/>
    <lineage>
        <taxon>Bacteria</taxon>
        <taxon>Bacillati</taxon>
        <taxon>Bacillota</taxon>
        <taxon>Bacilli</taxon>
        <taxon>Bacillales</taxon>
        <taxon>Staphylococcaceae</taxon>
        <taxon>Staphylococcus</taxon>
    </lineage>
</organism>
<keyword evidence="4" id="KW-1185">Reference proteome</keyword>
<dbReference type="EMBL" id="MRZN01000002">
    <property type="protein sequence ID" value="PHK50687.1"/>
    <property type="molecule type" value="Genomic_DNA"/>
</dbReference>
<dbReference type="EMBL" id="CP093217">
    <property type="protein sequence ID" value="UQW80643.1"/>
    <property type="molecule type" value="Genomic_DNA"/>
</dbReference>
<evidence type="ECO:0000313" key="1">
    <source>
        <dbReference type="EMBL" id="PHK50687.1"/>
    </source>
</evidence>
<sequence>MLTCGLVFSTAIDSHQPQTQAAENPYYNYSGRISADSEFILDYKSVSKDDLLKVYGPPAVTHKPARNLYERHYNGSLVQFYVNDGFVSNVQIISYK</sequence>
<gene>
    <name evidence="1" type="ORF">BTJ66_02275</name>
    <name evidence="2" type="ORF">MNY58_08555</name>
</gene>
<reference evidence="1" key="1">
    <citation type="journal article" date="2017" name="Appl. Environ. Microbiol.">
        <title>Staphylococcus edaphicus sp. nov., isolated in Antarctica, harbours mecC gene and genomic islands with suspected role in adaptation to extreme environment.</title>
        <authorList>
            <person name="Pantucek R."/>
            <person name="Sedlacek I."/>
            <person name="Indrakova A."/>
            <person name="Vrbovska V."/>
            <person name="Maslanova I."/>
            <person name="Kovarovic V."/>
            <person name="Svec P."/>
            <person name="Kralova S."/>
            <person name="Kristofova L."/>
            <person name="Keklakova J."/>
            <person name="Petras P."/>
            <person name="Doskar J."/>
        </authorList>
    </citation>
    <scope>NUCLEOTIDE SEQUENCE</scope>
    <source>
        <strain evidence="1">CCM 8730</strain>
    </source>
</reference>
<dbReference type="Proteomes" id="UP001056588">
    <property type="component" value="Chromosome"/>
</dbReference>
<dbReference type="AlphaFoldDB" id="A0A2C6WT97"/>
<reference evidence="1" key="3">
    <citation type="submission" date="2017-10" db="EMBL/GenBank/DDBJ databases">
        <authorList>
            <person name="Vrbovska V."/>
            <person name="Kovarovic V."/>
            <person name="Indrakova A."/>
        </authorList>
    </citation>
    <scope>NUCLEOTIDE SEQUENCE</scope>
    <source>
        <strain evidence="1">CCM 8730</strain>
    </source>
</reference>
<dbReference type="RefSeq" id="WP_099089373.1">
    <property type="nucleotide sequence ID" value="NZ_CP093217.1"/>
</dbReference>
<proteinExistence type="predicted"/>